<accession>A0AAD7ZLD5</accession>
<evidence type="ECO:0000313" key="2">
    <source>
        <dbReference type="Proteomes" id="UP001233999"/>
    </source>
</evidence>
<dbReference type="EMBL" id="JASPKZ010007731">
    <property type="protein sequence ID" value="KAJ9582830.1"/>
    <property type="molecule type" value="Genomic_DNA"/>
</dbReference>
<protein>
    <submittedName>
        <fullName evidence="1">Uncharacterized protein</fullName>
    </submittedName>
</protein>
<name>A0AAD7ZLD5_DIPPU</name>
<sequence>LSFITFLFSDVSLTNDICAPVSINTKPRPFFNCSLRIYISQGLGLVSLDFSLNPLSQFRTSLER</sequence>
<keyword evidence="2" id="KW-1185">Reference proteome</keyword>
<reference evidence="1" key="1">
    <citation type="journal article" date="2023" name="IScience">
        <title>Live-bearing cockroach genome reveals convergent evolutionary mechanisms linked to viviparity in insects and beyond.</title>
        <authorList>
            <person name="Fouks B."/>
            <person name="Harrison M.C."/>
            <person name="Mikhailova A.A."/>
            <person name="Marchal E."/>
            <person name="English S."/>
            <person name="Carruthers M."/>
            <person name="Jennings E.C."/>
            <person name="Chiamaka E.L."/>
            <person name="Frigard R.A."/>
            <person name="Pippel M."/>
            <person name="Attardo G.M."/>
            <person name="Benoit J.B."/>
            <person name="Bornberg-Bauer E."/>
            <person name="Tobe S.S."/>
        </authorList>
    </citation>
    <scope>NUCLEOTIDE SEQUENCE</scope>
    <source>
        <strain evidence="1">Stay&amp;Tobe</strain>
    </source>
</reference>
<comment type="caution">
    <text evidence="1">The sequence shown here is derived from an EMBL/GenBank/DDBJ whole genome shotgun (WGS) entry which is preliminary data.</text>
</comment>
<gene>
    <name evidence="1" type="ORF">L9F63_022826</name>
</gene>
<feature type="non-terminal residue" evidence="1">
    <location>
        <position position="1"/>
    </location>
</feature>
<proteinExistence type="predicted"/>
<evidence type="ECO:0000313" key="1">
    <source>
        <dbReference type="EMBL" id="KAJ9582830.1"/>
    </source>
</evidence>
<feature type="non-terminal residue" evidence="1">
    <location>
        <position position="64"/>
    </location>
</feature>
<reference evidence="1" key="2">
    <citation type="submission" date="2023-05" db="EMBL/GenBank/DDBJ databases">
        <authorList>
            <person name="Fouks B."/>
        </authorList>
    </citation>
    <scope>NUCLEOTIDE SEQUENCE</scope>
    <source>
        <strain evidence="1">Stay&amp;Tobe</strain>
        <tissue evidence="1">Testes</tissue>
    </source>
</reference>
<dbReference type="AlphaFoldDB" id="A0AAD7ZLD5"/>
<dbReference type="Proteomes" id="UP001233999">
    <property type="component" value="Unassembled WGS sequence"/>
</dbReference>
<organism evidence="1 2">
    <name type="scientific">Diploptera punctata</name>
    <name type="common">Pacific beetle cockroach</name>
    <dbReference type="NCBI Taxonomy" id="6984"/>
    <lineage>
        <taxon>Eukaryota</taxon>
        <taxon>Metazoa</taxon>
        <taxon>Ecdysozoa</taxon>
        <taxon>Arthropoda</taxon>
        <taxon>Hexapoda</taxon>
        <taxon>Insecta</taxon>
        <taxon>Pterygota</taxon>
        <taxon>Neoptera</taxon>
        <taxon>Polyneoptera</taxon>
        <taxon>Dictyoptera</taxon>
        <taxon>Blattodea</taxon>
        <taxon>Blaberoidea</taxon>
        <taxon>Blaberidae</taxon>
        <taxon>Diplopterinae</taxon>
        <taxon>Diploptera</taxon>
    </lineage>
</organism>